<evidence type="ECO:0000256" key="1">
    <source>
        <dbReference type="ARBA" id="ARBA00001915"/>
    </source>
</evidence>
<accession>A0ABZ0A6Z2</accession>
<evidence type="ECO:0000256" key="8">
    <source>
        <dbReference type="SAM" id="MobiDB-lite"/>
    </source>
</evidence>
<sequence length="88" mass="9374">MTELVEPAAGPLRPRGAGHPGDQRGPAAAPRWCDRCGESVAAGPHEACAAARALEPPRWCAHCRRRMKVQVVPTGWSAVCVEHGEIRG</sequence>
<evidence type="ECO:0000313" key="10">
    <source>
        <dbReference type="EMBL" id="WNM43193.1"/>
    </source>
</evidence>
<comment type="cofactor">
    <cofactor evidence="1">
        <name>iron-sulfur cluster</name>
        <dbReference type="ChEBI" id="CHEBI:30408"/>
    </cofactor>
</comment>
<evidence type="ECO:0000256" key="3">
    <source>
        <dbReference type="ARBA" id="ARBA00022756"/>
    </source>
</evidence>
<evidence type="ECO:0000256" key="2">
    <source>
        <dbReference type="ARBA" id="ARBA00022723"/>
    </source>
</evidence>
<dbReference type="Proteomes" id="UP001303001">
    <property type="component" value="Chromosome"/>
</dbReference>
<evidence type="ECO:0000256" key="4">
    <source>
        <dbReference type="ARBA" id="ARBA00023004"/>
    </source>
</evidence>
<keyword evidence="3" id="KW-0093">Biotin biosynthesis</keyword>
<comment type="function">
    <text evidence="5">Required for the activity of the biotin synthase BioB.</text>
</comment>
<dbReference type="RefSeq" id="WP_313724920.1">
    <property type="nucleotide sequence ID" value="NZ_CP134876.1"/>
</dbReference>
<organism evidence="10 11">
    <name type="scientific">Micromonospora halotolerans</name>
    <dbReference type="NCBI Taxonomy" id="709879"/>
    <lineage>
        <taxon>Bacteria</taxon>
        <taxon>Bacillati</taxon>
        <taxon>Actinomycetota</taxon>
        <taxon>Actinomycetes</taxon>
        <taxon>Micromonosporales</taxon>
        <taxon>Micromonosporaceae</taxon>
        <taxon>Micromonospora</taxon>
    </lineage>
</organism>
<evidence type="ECO:0000256" key="6">
    <source>
        <dbReference type="ARBA" id="ARBA00093780"/>
    </source>
</evidence>
<gene>
    <name evidence="10" type="ORF">RMN56_02930</name>
</gene>
<proteinExistence type="inferred from homology"/>
<comment type="similarity">
    <text evidence="6">Belongs to the BsaP family.</text>
</comment>
<evidence type="ECO:0000256" key="5">
    <source>
        <dbReference type="ARBA" id="ARBA00093761"/>
    </source>
</evidence>
<feature type="region of interest" description="Disordered" evidence="8">
    <location>
        <begin position="1"/>
        <end position="29"/>
    </location>
</feature>
<dbReference type="EMBL" id="CP134876">
    <property type="protein sequence ID" value="WNM43193.1"/>
    <property type="molecule type" value="Genomic_DNA"/>
</dbReference>
<protein>
    <recommendedName>
        <fullName evidence="7">Biotin synthase auxiliary protein</fullName>
    </recommendedName>
</protein>
<keyword evidence="2" id="KW-0479">Metal-binding</keyword>
<reference evidence="10 11" key="1">
    <citation type="submission" date="2023-09" db="EMBL/GenBank/DDBJ databases">
        <title>Micromonospora halotolerans DSM 45598 genome sequence.</title>
        <authorList>
            <person name="Mo P."/>
        </authorList>
    </citation>
    <scope>NUCLEOTIDE SEQUENCE [LARGE SCALE GENOMIC DNA]</scope>
    <source>
        <strain evidence="10 11">DSM 45598</strain>
    </source>
</reference>
<evidence type="ECO:0000259" key="9">
    <source>
        <dbReference type="Pfam" id="PF26519"/>
    </source>
</evidence>
<dbReference type="Pfam" id="PF26519">
    <property type="entry name" value="BsaP"/>
    <property type="match status" value="1"/>
</dbReference>
<keyword evidence="11" id="KW-1185">Reference proteome</keyword>
<evidence type="ECO:0000313" key="11">
    <source>
        <dbReference type="Proteomes" id="UP001303001"/>
    </source>
</evidence>
<keyword evidence="4" id="KW-0408">Iron</keyword>
<name>A0ABZ0A6Z2_9ACTN</name>
<dbReference type="InterPro" id="IPR058605">
    <property type="entry name" value="BsaP_C"/>
</dbReference>
<feature type="domain" description="Biotin synthase auxiliary protein C-terminal" evidence="9">
    <location>
        <begin position="67"/>
        <end position="87"/>
    </location>
</feature>
<evidence type="ECO:0000256" key="7">
    <source>
        <dbReference type="ARBA" id="ARBA00093796"/>
    </source>
</evidence>